<comment type="caution">
    <text evidence="1">The sequence shown here is derived from an EMBL/GenBank/DDBJ whole genome shotgun (WGS) entry which is preliminary data.</text>
</comment>
<sequence>MPMIALLANAVLSKIRRISQSSRSPTDLRVDELAAVLTFGPDGIEGEVPTLDADSSWRSEEQECELLRVSACPSLITVVDSHVKICESCVINTHVLLKVAHTTLAQGSFDLLLHLDDRVDTRDASSNSWGDSWSRWSPIRTILSVGHAAEHWVSHAQAGSVSSSVTISALALKNCQTLILFRGFCDLVEHLTKKHSQHVNDFGGEHSHPRPRGLRRGGRLSGVLFLFLDVFGHQEGEEGEEEQELAADDPDRD</sequence>
<reference evidence="1" key="1">
    <citation type="submission" date="2022-01" db="EMBL/GenBank/DDBJ databases">
        <title>Comparative genomics reveals a dynamic genome evolution in the ectomycorrhizal milk-cap (Lactarius) mushrooms.</title>
        <authorList>
            <consortium name="DOE Joint Genome Institute"/>
            <person name="Lebreton A."/>
            <person name="Tang N."/>
            <person name="Kuo A."/>
            <person name="LaButti K."/>
            <person name="Drula E."/>
            <person name="Barry K."/>
            <person name="Clum A."/>
            <person name="Lipzen A."/>
            <person name="Mousain D."/>
            <person name="Ng V."/>
            <person name="Wang R."/>
            <person name="Wang X."/>
            <person name="Dai Y."/>
            <person name="Henrissat B."/>
            <person name="Grigoriev I.V."/>
            <person name="Guerin-Laguette A."/>
            <person name="Yu F."/>
            <person name="Martin F.M."/>
        </authorList>
    </citation>
    <scope>NUCLEOTIDE SEQUENCE</scope>
    <source>
        <strain evidence="1">QP</strain>
    </source>
</reference>
<accession>A0AAD4Q6K7</accession>
<gene>
    <name evidence="1" type="ORF">EDB92DRAFT_1952230</name>
</gene>
<organism evidence="1 2">
    <name type="scientific">Lactarius akahatsu</name>
    <dbReference type="NCBI Taxonomy" id="416441"/>
    <lineage>
        <taxon>Eukaryota</taxon>
        <taxon>Fungi</taxon>
        <taxon>Dikarya</taxon>
        <taxon>Basidiomycota</taxon>
        <taxon>Agaricomycotina</taxon>
        <taxon>Agaricomycetes</taxon>
        <taxon>Russulales</taxon>
        <taxon>Russulaceae</taxon>
        <taxon>Lactarius</taxon>
    </lineage>
</organism>
<dbReference type="EMBL" id="JAKELL010000099">
    <property type="protein sequence ID" value="KAH8982496.1"/>
    <property type="molecule type" value="Genomic_DNA"/>
</dbReference>
<keyword evidence="2" id="KW-1185">Reference proteome</keyword>
<protein>
    <submittedName>
        <fullName evidence="1">Uncharacterized protein</fullName>
    </submittedName>
</protein>
<evidence type="ECO:0000313" key="1">
    <source>
        <dbReference type="EMBL" id="KAH8982496.1"/>
    </source>
</evidence>
<proteinExistence type="predicted"/>
<dbReference type="AlphaFoldDB" id="A0AAD4Q6K7"/>
<dbReference type="Proteomes" id="UP001201163">
    <property type="component" value="Unassembled WGS sequence"/>
</dbReference>
<evidence type="ECO:0000313" key="2">
    <source>
        <dbReference type="Proteomes" id="UP001201163"/>
    </source>
</evidence>
<name>A0AAD4Q6K7_9AGAM</name>